<dbReference type="EMBL" id="JACBAF010002048">
    <property type="protein sequence ID" value="KAF7169210.1"/>
    <property type="molecule type" value="Genomic_DNA"/>
</dbReference>
<feature type="region of interest" description="Disordered" evidence="1">
    <location>
        <begin position="1"/>
        <end position="46"/>
    </location>
</feature>
<feature type="region of interest" description="Disordered" evidence="1">
    <location>
        <begin position="85"/>
        <end position="172"/>
    </location>
</feature>
<feature type="compositionally biased region" description="Polar residues" evidence="1">
    <location>
        <begin position="17"/>
        <end position="26"/>
    </location>
</feature>
<dbReference type="AlphaFoldDB" id="A0A8H6UX04"/>
<accession>A0A8H6UX04</accession>
<feature type="compositionally biased region" description="Polar residues" evidence="1">
    <location>
        <begin position="140"/>
        <end position="149"/>
    </location>
</feature>
<dbReference type="Proteomes" id="UP000662466">
    <property type="component" value="Unassembled WGS sequence"/>
</dbReference>
<feature type="compositionally biased region" description="Basic and acidic residues" evidence="1">
    <location>
        <begin position="36"/>
        <end position="46"/>
    </location>
</feature>
<organism evidence="2 3">
    <name type="scientific">Aspergillus hiratsukae</name>
    <dbReference type="NCBI Taxonomy" id="1194566"/>
    <lineage>
        <taxon>Eukaryota</taxon>
        <taxon>Fungi</taxon>
        <taxon>Dikarya</taxon>
        <taxon>Ascomycota</taxon>
        <taxon>Pezizomycotina</taxon>
        <taxon>Eurotiomycetes</taxon>
        <taxon>Eurotiomycetidae</taxon>
        <taxon>Eurotiales</taxon>
        <taxon>Aspergillaceae</taxon>
        <taxon>Aspergillus</taxon>
        <taxon>Aspergillus subgen. Fumigati</taxon>
    </lineage>
</organism>
<reference evidence="2" key="1">
    <citation type="submission" date="2020-06" db="EMBL/GenBank/DDBJ databases">
        <title>Draft genome sequences of strains closely related to Aspergillus parafelis and Aspergillus hiratsukae.</title>
        <authorList>
            <person name="Dos Santos R.A.C."/>
            <person name="Rivero-Menendez O."/>
            <person name="Steenwyk J.L."/>
            <person name="Mead M.E."/>
            <person name="Goldman G.H."/>
            <person name="Alastruey-Izquierdo A."/>
            <person name="Rokas A."/>
        </authorList>
    </citation>
    <scope>NUCLEOTIDE SEQUENCE</scope>
    <source>
        <strain evidence="2">CNM-CM6106</strain>
    </source>
</reference>
<evidence type="ECO:0000256" key="1">
    <source>
        <dbReference type="SAM" id="MobiDB-lite"/>
    </source>
</evidence>
<name>A0A8H6UX04_9EURO</name>
<sequence length="224" mass="25102">MPPKFVPRQRKQKHRQNNSNHATVDTNAAEIQPISKSEREARKQKLREELRAQHTKISAKKQKRLDKYIENKLKKEENIELLRKLEKAKVDTSALQSSKELGKRKREDANIGLATATKAVSVSQNQISDSELSGDETDDSFVNSKSTSKPKLAETAPAPPIPAPAVGGGLKRPLELGPDGFPVLKKRKRAPKVKPVIVSLPEVSWEGFDSDSGNGWRERRVFRQ</sequence>
<proteinExistence type="predicted"/>
<feature type="compositionally biased region" description="Basic residues" evidence="1">
    <location>
        <begin position="7"/>
        <end position="16"/>
    </location>
</feature>
<evidence type="ECO:0000313" key="2">
    <source>
        <dbReference type="EMBL" id="KAF7169210.1"/>
    </source>
</evidence>
<feature type="compositionally biased region" description="Polar residues" evidence="1">
    <location>
        <begin position="118"/>
        <end position="131"/>
    </location>
</feature>
<comment type="caution">
    <text evidence="2">The sequence shown here is derived from an EMBL/GenBank/DDBJ whole genome shotgun (WGS) entry which is preliminary data.</text>
</comment>
<evidence type="ECO:0000313" key="3">
    <source>
        <dbReference type="Proteomes" id="UP000662466"/>
    </source>
</evidence>
<protein>
    <submittedName>
        <fullName evidence="2">Uncharacterized protein</fullName>
    </submittedName>
</protein>
<gene>
    <name evidence="2" type="ORF">CNMCM6106_004159</name>
</gene>